<evidence type="ECO:0000313" key="3">
    <source>
        <dbReference type="Proteomes" id="UP000472267"/>
    </source>
</evidence>
<dbReference type="Ensembl" id="ENSSFAT00005049468.1">
    <property type="protein sequence ID" value="ENSSFAP00005047861.1"/>
    <property type="gene ID" value="ENSSFAG00005023270.1"/>
</dbReference>
<name>A0A672J0Z8_SALFA</name>
<keyword evidence="1" id="KW-0732">Signal</keyword>
<reference evidence="2" key="2">
    <citation type="submission" date="2025-08" db="UniProtKB">
        <authorList>
            <consortium name="Ensembl"/>
        </authorList>
    </citation>
    <scope>IDENTIFICATION</scope>
</reference>
<organism evidence="2 3">
    <name type="scientific">Salarias fasciatus</name>
    <name type="common">Jewelled blenny</name>
    <name type="synonym">Blennius fasciatus</name>
    <dbReference type="NCBI Taxonomy" id="181472"/>
    <lineage>
        <taxon>Eukaryota</taxon>
        <taxon>Metazoa</taxon>
        <taxon>Chordata</taxon>
        <taxon>Craniata</taxon>
        <taxon>Vertebrata</taxon>
        <taxon>Euteleostomi</taxon>
        <taxon>Actinopterygii</taxon>
        <taxon>Neopterygii</taxon>
        <taxon>Teleostei</taxon>
        <taxon>Neoteleostei</taxon>
        <taxon>Acanthomorphata</taxon>
        <taxon>Ovalentaria</taxon>
        <taxon>Blenniimorphae</taxon>
        <taxon>Blenniiformes</taxon>
        <taxon>Blennioidei</taxon>
        <taxon>Blenniidae</taxon>
        <taxon>Salariinae</taxon>
        <taxon>Salarias</taxon>
    </lineage>
</organism>
<evidence type="ECO:0000313" key="2">
    <source>
        <dbReference type="Ensembl" id="ENSSFAP00005047861.1"/>
    </source>
</evidence>
<dbReference type="InParanoid" id="A0A672J0Z8"/>
<feature type="signal peptide" evidence="1">
    <location>
        <begin position="1"/>
        <end position="26"/>
    </location>
</feature>
<evidence type="ECO:0008006" key="4">
    <source>
        <dbReference type="Google" id="ProtNLM"/>
    </source>
</evidence>
<dbReference type="Proteomes" id="UP000472267">
    <property type="component" value="Chromosome 7"/>
</dbReference>
<protein>
    <recommendedName>
        <fullName evidence="4">Secreted protein</fullName>
    </recommendedName>
</protein>
<dbReference type="AlphaFoldDB" id="A0A672J0Z8"/>
<evidence type="ECO:0000256" key="1">
    <source>
        <dbReference type="SAM" id="SignalP"/>
    </source>
</evidence>
<accession>A0A672J0Z8</accession>
<sequence>MRCLSTPIHLLFGLWLDFLAWWEAPGERAPRSDVTYDSQQIRSELTVFAWELSFGGLLKKLSRSCQTRGGMRRPARRRSQPAILEL</sequence>
<feature type="chain" id="PRO_5025468335" description="Secreted protein" evidence="1">
    <location>
        <begin position="27"/>
        <end position="86"/>
    </location>
</feature>
<reference evidence="2" key="1">
    <citation type="submission" date="2019-06" db="EMBL/GenBank/DDBJ databases">
        <authorList>
            <consortium name="Wellcome Sanger Institute Data Sharing"/>
        </authorList>
    </citation>
    <scope>NUCLEOTIDE SEQUENCE [LARGE SCALE GENOMIC DNA]</scope>
</reference>
<reference evidence="2" key="3">
    <citation type="submission" date="2025-09" db="UniProtKB">
        <authorList>
            <consortium name="Ensembl"/>
        </authorList>
    </citation>
    <scope>IDENTIFICATION</scope>
</reference>
<keyword evidence="3" id="KW-1185">Reference proteome</keyword>
<proteinExistence type="predicted"/>